<feature type="region of interest" description="Disordered" evidence="1">
    <location>
        <begin position="75"/>
        <end position="94"/>
    </location>
</feature>
<dbReference type="AlphaFoldDB" id="A0A0N1PIU5"/>
<reference evidence="2 3" key="1">
    <citation type="journal article" date="2015" name="Nat. Commun.">
        <title>Outbred genome sequencing and CRISPR/Cas9 gene editing in butterflies.</title>
        <authorList>
            <person name="Li X."/>
            <person name="Fan D."/>
            <person name="Zhang W."/>
            <person name="Liu G."/>
            <person name="Zhang L."/>
            <person name="Zhao L."/>
            <person name="Fang X."/>
            <person name="Chen L."/>
            <person name="Dong Y."/>
            <person name="Chen Y."/>
            <person name="Ding Y."/>
            <person name="Zhao R."/>
            <person name="Feng M."/>
            <person name="Zhu Y."/>
            <person name="Feng Y."/>
            <person name="Jiang X."/>
            <person name="Zhu D."/>
            <person name="Xiang H."/>
            <person name="Feng X."/>
            <person name="Li S."/>
            <person name="Wang J."/>
            <person name="Zhang G."/>
            <person name="Kronforst M.R."/>
            <person name="Wang W."/>
        </authorList>
    </citation>
    <scope>NUCLEOTIDE SEQUENCE [LARGE SCALE GENOMIC DNA]</scope>
    <source>
        <strain evidence="2">Ya'a_city_454_Pm</strain>
        <tissue evidence="2">Whole body</tissue>
    </source>
</reference>
<proteinExistence type="predicted"/>
<evidence type="ECO:0000256" key="1">
    <source>
        <dbReference type="SAM" id="MobiDB-lite"/>
    </source>
</evidence>
<accession>A0A0N1PIU5</accession>
<protein>
    <submittedName>
        <fullName evidence="2">Uncharacterized protein</fullName>
    </submittedName>
</protein>
<evidence type="ECO:0000313" key="3">
    <source>
        <dbReference type="Proteomes" id="UP000053240"/>
    </source>
</evidence>
<organism evidence="2 3">
    <name type="scientific">Papilio machaon</name>
    <name type="common">Old World swallowtail butterfly</name>
    <dbReference type="NCBI Taxonomy" id="76193"/>
    <lineage>
        <taxon>Eukaryota</taxon>
        <taxon>Metazoa</taxon>
        <taxon>Ecdysozoa</taxon>
        <taxon>Arthropoda</taxon>
        <taxon>Hexapoda</taxon>
        <taxon>Insecta</taxon>
        <taxon>Pterygota</taxon>
        <taxon>Neoptera</taxon>
        <taxon>Endopterygota</taxon>
        <taxon>Lepidoptera</taxon>
        <taxon>Glossata</taxon>
        <taxon>Ditrysia</taxon>
        <taxon>Papilionoidea</taxon>
        <taxon>Papilionidae</taxon>
        <taxon>Papilioninae</taxon>
        <taxon>Papilio</taxon>
    </lineage>
</organism>
<gene>
    <name evidence="2" type="ORF">RR48_02017</name>
</gene>
<evidence type="ECO:0000313" key="2">
    <source>
        <dbReference type="EMBL" id="KPJ12426.1"/>
    </source>
</evidence>
<dbReference type="InParanoid" id="A0A0N1PIU5"/>
<name>A0A0N1PIU5_PAPMA</name>
<keyword evidence="3" id="KW-1185">Reference proteome</keyword>
<sequence>MDSSLLEGSSLKELLGVIQYEAKKLEEDIRESTARLCVQDLNSNLLIIQHSDIYYSGKFIIKNELHCNIIESASQGSHLAPSPPVSKTHFDNSL</sequence>
<dbReference type="Proteomes" id="UP000053240">
    <property type="component" value="Unassembled WGS sequence"/>
</dbReference>
<dbReference type="EMBL" id="KQ460778">
    <property type="protein sequence ID" value="KPJ12426.1"/>
    <property type="molecule type" value="Genomic_DNA"/>
</dbReference>